<evidence type="ECO:0000313" key="2">
    <source>
        <dbReference type="Proteomes" id="UP000631114"/>
    </source>
</evidence>
<keyword evidence="2" id="KW-1185">Reference proteome</keyword>
<dbReference type="GO" id="GO:0009451">
    <property type="term" value="P:RNA modification"/>
    <property type="evidence" value="ECO:0007669"/>
    <property type="project" value="InterPro"/>
</dbReference>
<dbReference type="AlphaFoldDB" id="A0A835LXI9"/>
<accession>A0A835LXI9</accession>
<reference evidence="1 2" key="1">
    <citation type="submission" date="2020-10" db="EMBL/GenBank/DDBJ databases">
        <title>The Coptis chinensis genome and diversification of protoberbering-type alkaloids.</title>
        <authorList>
            <person name="Wang B."/>
            <person name="Shu S."/>
            <person name="Song C."/>
            <person name="Liu Y."/>
        </authorList>
    </citation>
    <scope>NUCLEOTIDE SEQUENCE [LARGE SCALE GENOMIC DNA]</scope>
    <source>
        <strain evidence="1">HL-2020</strain>
        <tissue evidence="1">Leaf</tissue>
    </source>
</reference>
<organism evidence="1 2">
    <name type="scientific">Coptis chinensis</name>
    <dbReference type="NCBI Taxonomy" id="261450"/>
    <lineage>
        <taxon>Eukaryota</taxon>
        <taxon>Viridiplantae</taxon>
        <taxon>Streptophyta</taxon>
        <taxon>Embryophyta</taxon>
        <taxon>Tracheophyta</taxon>
        <taxon>Spermatophyta</taxon>
        <taxon>Magnoliopsida</taxon>
        <taxon>Ranunculales</taxon>
        <taxon>Ranunculaceae</taxon>
        <taxon>Coptidoideae</taxon>
        <taxon>Coptis</taxon>
    </lineage>
</organism>
<evidence type="ECO:0008006" key="3">
    <source>
        <dbReference type="Google" id="ProtNLM"/>
    </source>
</evidence>
<sequence>MPITSTLLIPIDTWSRRHASSKCIFKQRGAILKRYLRFSNNWEEQVRRGKTTYIVKRYVCGRLGDEPSGRQVHGNAIKIGVESDRFVECCLVDMYGKRGLVKDARKVFEMTKGHPVQEEKKRCVGNLECHANYAEWILQ</sequence>
<gene>
    <name evidence="1" type="ORF">IFM89_029291</name>
</gene>
<comment type="caution">
    <text evidence="1">The sequence shown here is derived from an EMBL/GenBank/DDBJ whole genome shotgun (WGS) entry which is preliminary data.</text>
</comment>
<proteinExistence type="predicted"/>
<dbReference type="OrthoDB" id="1893323at2759"/>
<dbReference type="InterPro" id="IPR046960">
    <property type="entry name" value="PPR_At4g14850-like_plant"/>
</dbReference>
<dbReference type="GO" id="GO:0003723">
    <property type="term" value="F:RNA binding"/>
    <property type="evidence" value="ECO:0007669"/>
    <property type="project" value="InterPro"/>
</dbReference>
<protein>
    <recommendedName>
        <fullName evidence="3">Pentatricopeptide repeat-containing protein</fullName>
    </recommendedName>
</protein>
<dbReference type="EMBL" id="JADFTS010000005">
    <property type="protein sequence ID" value="KAF9606834.1"/>
    <property type="molecule type" value="Genomic_DNA"/>
</dbReference>
<dbReference type="PANTHER" id="PTHR47926:SF361">
    <property type="entry name" value="PENTACOTRIPEPTIDE-REPEAT REGION OF PRORP DOMAIN-CONTAINING PROTEIN"/>
    <property type="match status" value="1"/>
</dbReference>
<dbReference type="PANTHER" id="PTHR47926">
    <property type="entry name" value="PENTATRICOPEPTIDE REPEAT-CONTAINING PROTEIN"/>
    <property type="match status" value="1"/>
</dbReference>
<evidence type="ECO:0000313" key="1">
    <source>
        <dbReference type="EMBL" id="KAF9606834.1"/>
    </source>
</evidence>
<name>A0A835LXI9_9MAGN</name>
<dbReference type="Proteomes" id="UP000631114">
    <property type="component" value="Unassembled WGS sequence"/>
</dbReference>